<sequence length="287" mass="30323">MPYLVRLALSVMSLATLAVPASAQTWVNQNWSEGEQASASTITARLNTPTALTVATGAAFGPGLEVEDAFAPTDMRNPFAAATTHDVWIEGDGHADRLRMRARGELRRADGAPLPVSPLDQGAFQAEGYDVSYTRGWPVARGYTASGLEVSLTPHAGIGVGDRGGLAEAGATLKIGRGIDRLVPEGSAAFGQRARWYLYAAGSGTAVGYNFARNRDGDYARSGVSHDSGNFLGDASVGIALRRGDMQGSFGIVYREIEAEGMRSGRGIDNDVTEGLVAFQLSIKPEW</sequence>
<dbReference type="InParanoid" id="D9QIJ3"/>
<proteinExistence type="predicted"/>
<dbReference type="InterPro" id="IPR037107">
    <property type="entry name" value="Put_OMP_sf"/>
</dbReference>
<protein>
    <recommendedName>
        <fullName evidence="4">DUF2219 domain-containing protein</fullName>
    </recommendedName>
</protein>
<dbReference type="InterPro" id="IPR018707">
    <property type="entry name" value="LpxR"/>
</dbReference>
<keyword evidence="1" id="KW-0732">Signal</keyword>
<dbReference type="eggNOG" id="ENOG5033DGJ">
    <property type="taxonomic scope" value="Bacteria"/>
</dbReference>
<gene>
    <name evidence="2" type="ordered locus">Bresu_0181</name>
</gene>
<dbReference type="Pfam" id="PF09982">
    <property type="entry name" value="LpxR"/>
    <property type="match status" value="1"/>
</dbReference>
<dbReference type="KEGG" id="bsb:Bresu_0181"/>
<organism evidence="2 3">
    <name type="scientific">Brevundimonas subvibrioides (strain ATCC 15264 / DSM 4735 / LMG 14903 / NBRC 16000 / CB 81)</name>
    <name type="common">Caulobacter subvibrioides</name>
    <dbReference type="NCBI Taxonomy" id="633149"/>
    <lineage>
        <taxon>Bacteria</taxon>
        <taxon>Pseudomonadati</taxon>
        <taxon>Pseudomonadota</taxon>
        <taxon>Alphaproteobacteria</taxon>
        <taxon>Caulobacterales</taxon>
        <taxon>Caulobacteraceae</taxon>
        <taxon>Brevundimonas</taxon>
    </lineage>
</organism>
<keyword evidence="3" id="KW-1185">Reference proteome</keyword>
<dbReference type="Gene3D" id="2.40.128.140">
    <property type="entry name" value="Outer membrane protein"/>
    <property type="match status" value="1"/>
</dbReference>
<name>D9QIJ3_BRESC</name>
<accession>D9QIJ3</accession>
<evidence type="ECO:0000256" key="1">
    <source>
        <dbReference type="SAM" id="SignalP"/>
    </source>
</evidence>
<dbReference type="BioCyc" id="BSUB633149:G1GM8-180-MONOMER"/>
<evidence type="ECO:0000313" key="2">
    <source>
        <dbReference type="EMBL" id="ADK99495.1"/>
    </source>
</evidence>
<evidence type="ECO:0008006" key="4">
    <source>
        <dbReference type="Google" id="ProtNLM"/>
    </source>
</evidence>
<feature type="signal peptide" evidence="1">
    <location>
        <begin position="1"/>
        <end position="23"/>
    </location>
</feature>
<dbReference type="AlphaFoldDB" id="D9QIJ3"/>
<dbReference type="HOGENOM" id="CLU_999914_0_0_5"/>
<dbReference type="Proteomes" id="UP000002696">
    <property type="component" value="Chromosome"/>
</dbReference>
<feature type="chain" id="PRO_5003126816" description="DUF2219 domain-containing protein" evidence="1">
    <location>
        <begin position="24"/>
        <end position="287"/>
    </location>
</feature>
<evidence type="ECO:0000313" key="3">
    <source>
        <dbReference type="Proteomes" id="UP000002696"/>
    </source>
</evidence>
<dbReference type="EMBL" id="CP002102">
    <property type="protein sequence ID" value="ADK99495.1"/>
    <property type="molecule type" value="Genomic_DNA"/>
</dbReference>
<reference evidence="3" key="1">
    <citation type="journal article" date="2011" name="J. Bacteriol.">
        <title>Genome sequences of eight morphologically diverse alphaproteobacteria.</title>
        <authorList>
            <consortium name="US DOE Joint Genome Institute"/>
            <person name="Brown P.J."/>
            <person name="Kysela D.T."/>
            <person name="Buechlein A."/>
            <person name="Hemmerich C."/>
            <person name="Brun Y.V."/>
        </authorList>
    </citation>
    <scope>NUCLEOTIDE SEQUENCE [LARGE SCALE GENOMIC DNA]</scope>
    <source>
        <strain evidence="3">ATCC 15264 / DSM 4735 / LMG 14903 / NBRC 16000 / CB 81</strain>
    </source>
</reference>